<reference evidence="1" key="1">
    <citation type="submission" date="2020-06" db="EMBL/GenBank/DDBJ databases">
        <authorList>
            <person name="Li T."/>
            <person name="Hu X."/>
            <person name="Zhang T."/>
            <person name="Song X."/>
            <person name="Zhang H."/>
            <person name="Dai N."/>
            <person name="Sheng W."/>
            <person name="Hou X."/>
            <person name="Wei L."/>
        </authorList>
    </citation>
    <scope>NUCLEOTIDE SEQUENCE</scope>
    <source>
        <strain evidence="1">G01</strain>
        <tissue evidence="1">Leaf</tissue>
    </source>
</reference>
<sequence length="54" mass="5689">MVGRPRSTSNRNCHVQGVDGVVVEQKGRFLGCIASKATSDATVPGFTGKRTPTI</sequence>
<evidence type="ECO:0000313" key="1">
    <source>
        <dbReference type="EMBL" id="KAL0334442.1"/>
    </source>
</evidence>
<comment type="caution">
    <text evidence="1">The sequence shown here is derived from an EMBL/GenBank/DDBJ whole genome shotgun (WGS) entry which is preliminary data.</text>
</comment>
<name>A0AAW2MS35_9LAMI</name>
<dbReference type="AlphaFoldDB" id="A0AAW2MS35"/>
<gene>
    <name evidence="1" type="ORF">Sangu_1600400</name>
</gene>
<protein>
    <submittedName>
        <fullName evidence="1">Uncharacterized protein</fullName>
    </submittedName>
</protein>
<accession>A0AAW2MS35</accession>
<dbReference type="EMBL" id="JACGWK010000009">
    <property type="protein sequence ID" value="KAL0334442.1"/>
    <property type="molecule type" value="Genomic_DNA"/>
</dbReference>
<reference evidence="1" key="2">
    <citation type="journal article" date="2024" name="Plant">
        <title>Genomic evolution and insights into agronomic trait innovations of Sesamum species.</title>
        <authorList>
            <person name="Miao H."/>
            <person name="Wang L."/>
            <person name="Qu L."/>
            <person name="Liu H."/>
            <person name="Sun Y."/>
            <person name="Le M."/>
            <person name="Wang Q."/>
            <person name="Wei S."/>
            <person name="Zheng Y."/>
            <person name="Lin W."/>
            <person name="Duan Y."/>
            <person name="Cao H."/>
            <person name="Xiong S."/>
            <person name="Wang X."/>
            <person name="Wei L."/>
            <person name="Li C."/>
            <person name="Ma Q."/>
            <person name="Ju M."/>
            <person name="Zhao R."/>
            <person name="Li G."/>
            <person name="Mu C."/>
            <person name="Tian Q."/>
            <person name="Mei H."/>
            <person name="Zhang T."/>
            <person name="Gao T."/>
            <person name="Zhang H."/>
        </authorList>
    </citation>
    <scope>NUCLEOTIDE SEQUENCE</scope>
    <source>
        <strain evidence="1">G01</strain>
    </source>
</reference>
<proteinExistence type="predicted"/>
<organism evidence="1">
    <name type="scientific">Sesamum angustifolium</name>
    <dbReference type="NCBI Taxonomy" id="2727405"/>
    <lineage>
        <taxon>Eukaryota</taxon>
        <taxon>Viridiplantae</taxon>
        <taxon>Streptophyta</taxon>
        <taxon>Embryophyta</taxon>
        <taxon>Tracheophyta</taxon>
        <taxon>Spermatophyta</taxon>
        <taxon>Magnoliopsida</taxon>
        <taxon>eudicotyledons</taxon>
        <taxon>Gunneridae</taxon>
        <taxon>Pentapetalae</taxon>
        <taxon>asterids</taxon>
        <taxon>lamiids</taxon>
        <taxon>Lamiales</taxon>
        <taxon>Pedaliaceae</taxon>
        <taxon>Sesamum</taxon>
    </lineage>
</organism>